<dbReference type="RefSeq" id="WP_141489196.1">
    <property type="nucleotide sequence ID" value="NZ_CP124545.1"/>
</dbReference>
<name>A0AAX3ZXW1_RHOER</name>
<dbReference type="InterPro" id="IPR013113">
    <property type="entry name" value="SIP_FAD-bd"/>
</dbReference>
<protein>
    <submittedName>
        <fullName evidence="3">Siderophore-interacting protein</fullName>
    </submittedName>
</protein>
<dbReference type="InterPro" id="IPR039261">
    <property type="entry name" value="FNR_nucleotide-bd"/>
</dbReference>
<organism evidence="3 4">
    <name type="scientific">Rhodococcus erythropolis</name>
    <name type="common">Arthrobacter picolinophilus</name>
    <dbReference type="NCBI Taxonomy" id="1833"/>
    <lineage>
        <taxon>Bacteria</taxon>
        <taxon>Bacillati</taxon>
        <taxon>Actinomycetota</taxon>
        <taxon>Actinomycetes</taxon>
        <taxon>Mycobacteriales</taxon>
        <taxon>Nocardiaceae</taxon>
        <taxon>Rhodococcus</taxon>
        <taxon>Rhodococcus erythropolis group</taxon>
    </lineage>
</organism>
<dbReference type="EMBL" id="CP124545">
    <property type="protein sequence ID" value="WMN01760.1"/>
    <property type="molecule type" value="Genomic_DNA"/>
</dbReference>
<evidence type="ECO:0000313" key="3">
    <source>
        <dbReference type="EMBL" id="WMN01760.1"/>
    </source>
</evidence>
<dbReference type="InterPro" id="IPR007037">
    <property type="entry name" value="SIP_rossman_dom"/>
</dbReference>
<dbReference type="PANTHER" id="PTHR30157">
    <property type="entry name" value="FERRIC REDUCTASE, NADPH-DEPENDENT"/>
    <property type="match status" value="1"/>
</dbReference>
<dbReference type="InterPro" id="IPR039374">
    <property type="entry name" value="SIP_fam"/>
</dbReference>
<accession>A0AAX3ZXW1</accession>
<dbReference type="PANTHER" id="PTHR30157:SF0">
    <property type="entry name" value="NADPH-DEPENDENT FERRIC-CHELATE REDUCTASE"/>
    <property type="match status" value="1"/>
</dbReference>
<dbReference type="Pfam" id="PF08021">
    <property type="entry name" value="FAD_binding_9"/>
    <property type="match status" value="1"/>
</dbReference>
<gene>
    <name evidence="3" type="ORF">QIE55_31160</name>
</gene>
<evidence type="ECO:0000313" key="4">
    <source>
        <dbReference type="Proteomes" id="UP001230933"/>
    </source>
</evidence>
<evidence type="ECO:0000259" key="2">
    <source>
        <dbReference type="Pfam" id="PF08021"/>
    </source>
</evidence>
<dbReference type="Gene3D" id="2.40.30.10">
    <property type="entry name" value="Translation factors"/>
    <property type="match status" value="1"/>
</dbReference>
<dbReference type="Gene3D" id="3.40.50.80">
    <property type="entry name" value="Nucleotide-binding domain of ferredoxin-NADP reductase (FNR) module"/>
    <property type="match status" value="1"/>
</dbReference>
<feature type="domain" description="Siderophore-interacting FAD-binding" evidence="2">
    <location>
        <begin position="10"/>
        <end position="54"/>
    </location>
</feature>
<feature type="domain" description="SIP-like Rossmann fold" evidence="1">
    <location>
        <begin position="66"/>
        <end position="175"/>
    </location>
</feature>
<sequence length="216" mass="24316">MKLHLAPGEHRVYTVRRFMRSESIVLVDILDHGDGLGVRWAVAVRPGDTVAFTGRRPEFLPSDDVDGYLFLADSAAVPAIAAIFESLGETDSVTAVLKTPAYEDRALVRVCPRWDVEWLAAGDSLVDAARLLSPTPARLQGWIGTETVTAHQLRELMLDRYMHIDDLKAGVYWSSEETWTESYNRSVERFLRLKAEGQDMTDPNVLEKLTFDDRHS</sequence>
<dbReference type="Proteomes" id="UP001230933">
    <property type="component" value="Chromosome"/>
</dbReference>
<dbReference type="CDD" id="cd06193">
    <property type="entry name" value="siderophore_interacting"/>
    <property type="match status" value="1"/>
</dbReference>
<proteinExistence type="predicted"/>
<reference evidence="3" key="1">
    <citation type="submission" date="2023-08" db="EMBL/GenBank/DDBJ databases">
        <title>Isolation and Characterization of Rhodococcus erythropolis MGMM8.</title>
        <authorList>
            <person name="Diabankana R.G.C."/>
            <person name="Afordoanyi D.M."/>
            <person name="Validov S.Z."/>
        </authorList>
    </citation>
    <scope>NUCLEOTIDE SEQUENCE</scope>
    <source>
        <strain evidence="3">MGMM8</strain>
    </source>
</reference>
<evidence type="ECO:0000259" key="1">
    <source>
        <dbReference type="Pfam" id="PF04954"/>
    </source>
</evidence>
<dbReference type="Pfam" id="PF04954">
    <property type="entry name" value="SIP"/>
    <property type="match status" value="1"/>
</dbReference>
<dbReference type="AlphaFoldDB" id="A0AAX3ZXW1"/>